<dbReference type="AlphaFoldDB" id="A0A0D3I3T1"/>
<dbReference type="GeneID" id="17252129"/>
<protein>
    <submittedName>
        <fullName evidence="3">Uncharacterized protein</fullName>
    </submittedName>
</protein>
<dbReference type="InterPro" id="IPR050745">
    <property type="entry name" value="Multifunctional_regulatory"/>
</dbReference>
<evidence type="ECO:0000256" key="2">
    <source>
        <dbReference type="ARBA" id="ARBA00023043"/>
    </source>
</evidence>
<evidence type="ECO:0000256" key="1">
    <source>
        <dbReference type="ARBA" id="ARBA00022737"/>
    </source>
</evidence>
<keyword evidence="1" id="KW-0677">Repeat</keyword>
<dbReference type="PANTHER" id="PTHR24189:SF50">
    <property type="entry name" value="ANKYRIN REPEAT AND SOCS BOX PROTEIN 2"/>
    <property type="match status" value="1"/>
</dbReference>
<dbReference type="RefSeq" id="XP_005758345.1">
    <property type="nucleotide sequence ID" value="XM_005758288.1"/>
</dbReference>
<dbReference type="PaxDb" id="2903-EOD05916"/>
<reference evidence="3" key="2">
    <citation type="submission" date="2024-10" db="UniProtKB">
        <authorList>
            <consortium name="EnsemblProtists"/>
        </authorList>
    </citation>
    <scope>IDENTIFICATION</scope>
</reference>
<evidence type="ECO:0000313" key="4">
    <source>
        <dbReference type="Proteomes" id="UP000013827"/>
    </source>
</evidence>
<reference evidence="4" key="1">
    <citation type="journal article" date="2013" name="Nature">
        <title>Pan genome of the phytoplankton Emiliania underpins its global distribution.</title>
        <authorList>
            <person name="Read B.A."/>
            <person name="Kegel J."/>
            <person name="Klute M.J."/>
            <person name="Kuo A."/>
            <person name="Lefebvre S.C."/>
            <person name="Maumus F."/>
            <person name="Mayer C."/>
            <person name="Miller J."/>
            <person name="Monier A."/>
            <person name="Salamov A."/>
            <person name="Young J."/>
            <person name="Aguilar M."/>
            <person name="Claverie J.M."/>
            <person name="Frickenhaus S."/>
            <person name="Gonzalez K."/>
            <person name="Herman E.K."/>
            <person name="Lin Y.C."/>
            <person name="Napier J."/>
            <person name="Ogata H."/>
            <person name="Sarno A.F."/>
            <person name="Shmutz J."/>
            <person name="Schroeder D."/>
            <person name="de Vargas C."/>
            <person name="Verret F."/>
            <person name="von Dassow P."/>
            <person name="Valentin K."/>
            <person name="Van de Peer Y."/>
            <person name="Wheeler G."/>
            <person name="Dacks J.B."/>
            <person name="Delwiche C.F."/>
            <person name="Dyhrman S.T."/>
            <person name="Glockner G."/>
            <person name="John U."/>
            <person name="Richards T."/>
            <person name="Worden A.Z."/>
            <person name="Zhang X."/>
            <person name="Grigoriev I.V."/>
            <person name="Allen A.E."/>
            <person name="Bidle K."/>
            <person name="Borodovsky M."/>
            <person name="Bowler C."/>
            <person name="Brownlee C."/>
            <person name="Cock J.M."/>
            <person name="Elias M."/>
            <person name="Gladyshev V.N."/>
            <person name="Groth M."/>
            <person name="Guda C."/>
            <person name="Hadaegh A."/>
            <person name="Iglesias-Rodriguez M.D."/>
            <person name="Jenkins J."/>
            <person name="Jones B.M."/>
            <person name="Lawson T."/>
            <person name="Leese F."/>
            <person name="Lindquist E."/>
            <person name="Lobanov A."/>
            <person name="Lomsadze A."/>
            <person name="Malik S.B."/>
            <person name="Marsh M.E."/>
            <person name="Mackinder L."/>
            <person name="Mock T."/>
            <person name="Mueller-Roeber B."/>
            <person name="Pagarete A."/>
            <person name="Parker M."/>
            <person name="Probert I."/>
            <person name="Quesneville H."/>
            <person name="Raines C."/>
            <person name="Rensing S.A."/>
            <person name="Riano-Pachon D.M."/>
            <person name="Richier S."/>
            <person name="Rokitta S."/>
            <person name="Shiraiwa Y."/>
            <person name="Soanes D.M."/>
            <person name="van der Giezen M."/>
            <person name="Wahlund T.M."/>
            <person name="Williams B."/>
            <person name="Wilson W."/>
            <person name="Wolfe G."/>
            <person name="Wurch L.L."/>
        </authorList>
    </citation>
    <scope>NUCLEOTIDE SEQUENCE</scope>
</reference>
<sequence>MAERRPGEEHVLFGMAGRVDLELASVILEEWLPQAQRWRAQVVSTGERIQVRPAKLKTEIDAAAAASARAADAAAAVAAAAREHAEDDLYQACLNGDVELLSGALARGASPNLMIFNSWAEVPNGPELYEECVSVTYLACACDVSNRERVASPAEAARRGACVRRLLDFGADISHTERNNGAEGGCGRSYTRLDCVHPNNIMYVCVRRKLALCLEYLLSSLPPERRSEWLGLCENAWCCLLTRAIECSSYACLRLLLAAGADPNVKPDRTRPLLQLVAMKDVPEESGESPLAILQLLSSHGASRASVESHSLYTEETGRISLPGDPRVTAERILRLRIQAMEAAQGPPPPALARANAALDWLQTSSEWSTPLHHVALIGATRARKLLRGGADVHASSGDGPSPLSLANDLHAAGHAAVGPLGDQHVCEVARLVRAAAEPWTPQTHELFPDAARAHACDLLWPLARLANDPRLAGGPPQSAFVHAVLSHAITRGRPIA</sequence>
<proteinExistence type="predicted"/>
<accession>A0A0D3I3T1</accession>
<dbReference type="Gene3D" id="1.25.40.20">
    <property type="entry name" value="Ankyrin repeat-containing domain"/>
    <property type="match status" value="1"/>
</dbReference>
<dbReference type="SUPFAM" id="SSF48403">
    <property type="entry name" value="Ankyrin repeat"/>
    <property type="match status" value="1"/>
</dbReference>
<dbReference type="InterPro" id="IPR036770">
    <property type="entry name" value="Ankyrin_rpt-contain_sf"/>
</dbReference>
<keyword evidence="2" id="KW-0040">ANK repeat</keyword>
<keyword evidence="4" id="KW-1185">Reference proteome</keyword>
<name>A0A0D3I3T1_EMIH1</name>
<dbReference type="PANTHER" id="PTHR24189">
    <property type="entry name" value="MYOTROPHIN"/>
    <property type="match status" value="1"/>
</dbReference>
<dbReference type="KEGG" id="ehx:EMIHUDRAFT_438817"/>
<dbReference type="Proteomes" id="UP000013827">
    <property type="component" value="Unassembled WGS sequence"/>
</dbReference>
<organism evidence="3 4">
    <name type="scientific">Emiliania huxleyi (strain CCMP1516)</name>
    <dbReference type="NCBI Taxonomy" id="280463"/>
    <lineage>
        <taxon>Eukaryota</taxon>
        <taxon>Haptista</taxon>
        <taxon>Haptophyta</taxon>
        <taxon>Prymnesiophyceae</taxon>
        <taxon>Isochrysidales</taxon>
        <taxon>Noelaerhabdaceae</taxon>
        <taxon>Emiliania</taxon>
    </lineage>
</organism>
<dbReference type="EnsemblProtists" id="EOD05916">
    <property type="protein sequence ID" value="EOD05916"/>
    <property type="gene ID" value="EMIHUDRAFT_438817"/>
</dbReference>
<evidence type="ECO:0000313" key="3">
    <source>
        <dbReference type="EnsemblProtists" id="EOD05916"/>
    </source>
</evidence>
<dbReference type="HOGENOM" id="CLU_549135_0_0_1"/>